<dbReference type="RefSeq" id="WP_227016725.1">
    <property type="nucleotide sequence ID" value="NZ_JAGSND010000001.1"/>
</dbReference>
<evidence type="ECO:0000313" key="2">
    <source>
        <dbReference type="Proteomes" id="UP000675664"/>
    </source>
</evidence>
<reference evidence="1" key="1">
    <citation type="submission" date="2021-04" db="EMBL/GenBank/DDBJ databases">
        <title>Sinoanaerobacter chloroacetimidivorans sp. nov., an obligate anaerobic bacterium isolated from anaerobic sludge.</title>
        <authorList>
            <person name="Bao Y."/>
        </authorList>
    </citation>
    <scope>NUCLEOTIDE SEQUENCE</scope>
    <source>
        <strain evidence="1">BAD-6</strain>
    </source>
</reference>
<protein>
    <submittedName>
        <fullName evidence="1">Uncharacterized protein</fullName>
    </submittedName>
</protein>
<keyword evidence="2" id="KW-1185">Reference proteome</keyword>
<proteinExistence type="predicted"/>
<name>A0A8J7VXN7_9FIRM</name>
<dbReference type="AlphaFoldDB" id="A0A8J7VXN7"/>
<sequence length="113" mass="12469">MSLDYEAKKTFFDEKTAEKQIIEEFTEGAAGEIPAPEPAGILRLDFGFLLKKTGPNTVEYYLDHPMNAKRSKGFARQLRGFTGIAGDLDLAIIDIVLGGIEVFMERRGNNGAD</sequence>
<dbReference type="EMBL" id="JAGSND010000001">
    <property type="protein sequence ID" value="MBR0596601.1"/>
    <property type="molecule type" value="Genomic_DNA"/>
</dbReference>
<reference evidence="1" key="2">
    <citation type="submission" date="2021-04" db="EMBL/GenBank/DDBJ databases">
        <authorList>
            <person name="Liu J."/>
        </authorList>
    </citation>
    <scope>NUCLEOTIDE SEQUENCE</scope>
    <source>
        <strain evidence="1">BAD-6</strain>
    </source>
</reference>
<gene>
    <name evidence="1" type="ORF">KCX82_01810</name>
</gene>
<dbReference type="Proteomes" id="UP000675664">
    <property type="component" value="Unassembled WGS sequence"/>
</dbReference>
<comment type="caution">
    <text evidence="1">The sequence shown here is derived from an EMBL/GenBank/DDBJ whole genome shotgun (WGS) entry which is preliminary data.</text>
</comment>
<evidence type="ECO:0000313" key="1">
    <source>
        <dbReference type="EMBL" id="MBR0596601.1"/>
    </source>
</evidence>
<organism evidence="1 2">
    <name type="scientific">Sinanaerobacter chloroacetimidivorans</name>
    <dbReference type="NCBI Taxonomy" id="2818044"/>
    <lineage>
        <taxon>Bacteria</taxon>
        <taxon>Bacillati</taxon>
        <taxon>Bacillota</taxon>
        <taxon>Clostridia</taxon>
        <taxon>Peptostreptococcales</taxon>
        <taxon>Anaerovoracaceae</taxon>
        <taxon>Sinanaerobacter</taxon>
    </lineage>
</organism>
<accession>A0A8J7VXN7</accession>